<accession>A0A1F8CND0</accession>
<evidence type="ECO:0000256" key="1">
    <source>
        <dbReference type="SAM" id="Phobius"/>
    </source>
</evidence>
<evidence type="ECO:0000313" key="3">
    <source>
        <dbReference type="Proteomes" id="UP000179241"/>
    </source>
</evidence>
<sequence length="215" mass="24136">MNETVTPPVTPVPPNPPPAPKKSNGLVWILVVLVFLLSVITGFFIWQNMQLRKQLVIVQPTLQPVIQSTPDSVASSKPVVEWETFTNSKYKYSFQYDPTFPSPTVLLDDKSRGFKTSGYDQVITGGCVSFISAYKGAKKISELSSSDLNVWDRLDELLALKTGETLQVYEEKQTDTFTYKVTNKRLSDISLAGAVWAKWQVYDNFENTLGGIERM</sequence>
<name>A0A1F8CND0_9BACT</name>
<gene>
    <name evidence="2" type="ORF">A2188_03195</name>
</gene>
<reference evidence="2 3" key="1">
    <citation type="journal article" date="2016" name="Nat. Commun.">
        <title>Thousands of microbial genomes shed light on interconnected biogeochemical processes in an aquifer system.</title>
        <authorList>
            <person name="Anantharaman K."/>
            <person name="Brown C.T."/>
            <person name="Hug L.A."/>
            <person name="Sharon I."/>
            <person name="Castelle C.J."/>
            <person name="Probst A.J."/>
            <person name="Thomas B.C."/>
            <person name="Singh A."/>
            <person name="Wilkins M.J."/>
            <person name="Karaoz U."/>
            <person name="Brodie E.L."/>
            <person name="Williams K.H."/>
            <person name="Hubbard S.S."/>
            <person name="Banfield J.F."/>
        </authorList>
    </citation>
    <scope>NUCLEOTIDE SEQUENCE [LARGE SCALE GENOMIC DNA]</scope>
</reference>
<dbReference type="EMBL" id="MGHU01000023">
    <property type="protein sequence ID" value="OGM77349.1"/>
    <property type="molecule type" value="Genomic_DNA"/>
</dbReference>
<keyword evidence="1" id="KW-0472">Membrane</keyword>
<comment type="caution">
    <text evidence="2">The sequence shown here is derived from an EMBL/GenBank/DDBJ whole genome shotgun (WGS) entry which is preliminary data.</text>
</comment>
<keyword evidence="1" id="KW-1133">Transmembrane helix</keyword>
<dbReference type="Proteomes" id="UP000179241">
    <property type="component" value="Unassembled WGS sequence"/>
</dbReference>
<protein>
    <submittedName>
        <fullName evidence="2">Uncharacterized protein</fullName>
    </submittedName>
</protein>
<feature type="transmembrane region" description="Helical" evidence="1">
    <location>
        <begin position="25"/>
        <end position="46"/>
    </location>
</feature>
<keyword evidence="1" id="KW-0812">Transmembrane</keyword>
<organism evidence="2 3">
    <name type="scientific">Candidatus Woesebacteria bacterium RIFOXYA1_FULL_43_9</name>
    <dbReference type="NCBI Taxonomy" id="1802534"/>
    <lineage>
        <taxon>Bacteria</taxon>
        <taxon>Candidatus Woeseibacteriota</taxon>
    </lineage>
</organism>
<dbReference type="AlphaFoldDB" id="A0A1F8CND0"/>
<evidence type="ECO:0000313" key="2">
    <source>
        <dbReference type="EMBL" id="OGM77349.1"/>
    </source>
</evidence>
<proteinExistence type="predicted"/>